<name>A0A7V8V8E1_9BACT</name>
<dbReference type="AlphaFoldDB" id="A0A7V8V8E1"/>
<gene>
    <name evidence="1" type="ORF">HOV93_40550</name>
</gene>
<sequence length="91" mass="9979">MALGLASKGNRGGYAGLPLILTLFPWGSGGQKKEGLGVLIYCHSSLENRARNKHLSLPMERFPGFPRLSILPESWLEAANPGELMGFNHRF</sequence>
<keyword evidence="2" id="KW-1185">Reference proteome</keyword>
<dbReference type="EMBL" id="JABRWO010000012">
    <property type="protein sequence ID" value="MBA2116862.1"/>
    <property type="molecule type" value="Genomic_DNA"/>
</dbReference>
<accession>A0A7V8V8E1</accession>
<dbReference type="Proteomes" id="UP000551616">
    <property type="component" value="Unassembled WGS sequence"/>
</dbReference>
<comment type="caution">
    <text evidence="1">The sequence shown here is derived from an EMBL/GenBank/DDBJ whole genome shotgun (WGS) entry which is preliminary data.</text>
</comment>
<evidence type="ECO:0000313" key="2">
    <source>
        <dbReference type="Proteomes" id="UP000551616"/>
    </source>
</evidence>
<evidence type="ECO:0000313" key="1">
    <source>
        <dbReference type="EMBL" id="MBA2116862.1"/>
    </source>
</evidence>
<proteinExistence type="predicted"/>
<protein>
    <submittedName>
        <fullName evidence="1">Uncharacterized protein</fullName>
    </submittedName>
</protein>
<organism evidence="1 2">
    <name type="scientific">Bremerella alba</name>
    <dbReference type="NCBI Taxonomy" id="980252"/>
    <lineage>
        <taxon>Bacteria</taxon>
        <taxon>Pseudomonadati</taxon>
        <taxon>Planctomycetota</taxon>
        <taxon>Planctomycetia</taxon>
        <taxon>Pirellulales</taxon>
        <taxon>Pirellulaceae</taxon>
        <taxon>Bremerella</taxon>
    </lineage>
</organism>
<reference evidence="1 2" key="1">
    <citation type="submission" date="2020-05" db="EMBL/GenBank/DDBJ databases">
        <title>Bremerella alba sp. nov., a novel planctomycete isolated from the surface of the macroalga Fucus spiralis.</title>
        <authorList>
            <person name="Godinho O."/>
            <person name="Botelho R."/>
            <person name="Albuquerque L."/>
            <person name="Wiegand S."/>
            <person name="Da Costa M.S."/>
            <person name="Lobo-Da-Cunha A."/>
            <person name="Jogler C."/>
            <person name="Lage O.M."/>
        </authorList>
    </citation>
    <scope>NUCLEOTIDE SEQUENCE [LARGE SCALE GENOMIC DNA]</scope>
    <source>
        <strain evidence="1 2">FF15</strain>
    </source>
</reference>